<dbReference type="Proteomes" id="UP000276776">
    <property type="component" value="Unassembled WGS sequence"/>
</dbReference>
<sequence>MNGTSFTSCLLMLFSLLPCVIMLCRPKLKERQTCALSRAPIIAEKRTMANYETFSGNKNEVPQKNLSKKGNITKKGIVTLNNPAKKLRNEKEIGCSLLNGSRIDGSEQRGENFAIIGSLNSMSISEFPPSHTLGIEPINVPSYTSSDYSMMEEMSSFLDAQGQMQRALHLPDSTDSLATAFEESALTAKS</sequence>
<dbReference type="AlphaFoldDB" id="A0A0N5D3P3"/>
<reference evidence="2 3" key="2">
    <citation type="submission" date="2018-11" db="EMBL/GenBank/DDBJ databases">
        <authorList>
            <consortium name="Pathogen Informatics"/>
        </authorList>
    </citation>
    <scope>NUCLEOTIDE SEQUENCE [LARGE SCALE GENOMIC DNA]</scope>
</reference>
<keyword evidence="3" id="KW-1185">Reference proteome</keyword>
<evidence type="ECO:0000313" key="4">
    <source>
        <dbReference type="WBParaSite" id="TCLT_0000755701-mRNA-1"/>
    </source>
</evidence>
<evidence type="ECO:0000256" key="1">
    <source>
        <dbReference type="SAM" id="SignalP"/>
    </source>
</evidence>
<gene>
    <name evidence="2" type="ORF">TCLT_LOCUS7546</name>
</gene>
<feature type="chain" id="PRO_5043126589" evidence="1">
    <location>
        <begin position="23"/>
        <end position="190"/>
    </location>
</feature>
<protein>
    <submittedName>
        <fullName evidence="2 4">Uncharacterized protein</fullName>
    </submittedName>
</protein>
<dbReference type="EMBL" id="UYYF01004520">
    <property type="protein sequence ID" value="VDN05013.1"/>
    <property type="molecule type" value="Genomic_DNA"/>
</dbReference>
<evidence type="ECO:0000313" key="2">
    <source>
        <dbReference type="EMBL" id="VDN05013.1"/>
    </source>
</evidence>
<reference evidence="4" key="1">
    <citation type="submission" date="2017-02" db="UniProtKB">
        <authorList>
            <consortium name="WormBaseParasite"/>
        </authorList>
    </citation>
    <scope>IDENTIFICATION</scope>
</reference>
<name>A0A0N5D3P3_THECL</name>
<proteinExistence type="predicted"/>
<evidence type="ECO:0000313" key="3">
    <source>
        <dbReference type="Proteomes" id="UP000276776"/>
    </source>
</evidence>
<keyword evidence="1" id="KW-0732">Signal</keyword>
<accession>A0A0N5D3P3</accession>
<feature type="signal peptide" evidence="1">
    <location>
        <begin position="1"/>
        <end position="22"/>
    </location>
</feature>
<organism evidence="4">
    <name type="scientific">Thelazia callipaeda</name>
    <name type="common">Oriental eyeworm</name>
    <name type="synonym">Parasitic nematode</name>
    <dbReference type="NCBI Taxonomy" id="103827"/>
    <lineage>
        <taxon>Eukaryota</taxon>
        <taxon>Metazoa</taxon>
        <taxon>Ecdysozoa</taxon>
        <taxon>Nematoda</taxon>
        <taxon>Chromadorea</taxon>
        <taxon>Rhabditida</taxon>
        <taxon>Spirurina</taxon>
        <taxon>Spiruromorpha</taxon>
        <taxon>Thelazioidea</taxon>
        <taxon>Thelaziidae</taxon>
        <taxon>Thelazia</taxon>
    </lineage>
</organism>
<dbReference type="WBParaSite" id="TCLT_0000755701-mRNA-1">
    <property type="protein sequence ID" value="TCLT_0000755701-mRNA-1"/>
    <property type="gene ID" value="TCLT_0000755701"/>
</dbReference>